<proteinExistence type="predicted"/>
<keyword evidence="3" id="KW-1185">Reference proteome</keyword>
<dbReference type="AlphaFoldDB" id="A0AAP2RFS1"/>
<organism evidence="2 3">
    <name type="scientific">Methanooceanicella nereidis</name>
    <dbReference type="NCBI Taxonomy" id="2052831"/>
    <lineage>
        <taxon>Archaea</taxon>
        <taxon>Methanobacteriati</taxon>
        <taxon>Methanobacteriota</taxon>
        <taxon>Stenosarchaea group</taxon>
        <taxon>Methanomicrobia</taxon>
        <taxon>Methanocellales</taxon>
        <taxon>Methanocellaceae</taxon>
        <taxon>Methanooceanicella</taxon>
    </lineage>
</organism>
<evidence type="ECO:0000313" key="2">
    <source>
        <dbReference type="EMBL" id="MCD1295986.1"/>
    </source>
</evidence>
<name>A0AAP2RFS1_9EURY</name>
<gene>
    <name evidence="2" type="ORF">CUJ83_13365</name>
</gene>
<feature type="region of interest" description="Disordered" evidence="1">
    <location>
        <begin position="1"/>
        <end position="40"/>
    </location>
</feature>
<dbReference type="Proteomes" id="UP001320159">
    <property type="component" value="Unassembled WGS sequence"/>
</dbReference>
<reference evidence="2 3" key="1">
    <citation type="submission" date="2017-11" db="EMBL/GenBank/DDBJ databases">
        <title>Isolation and Characterization of Family Methanocellaceae Species from Potential Methane Hydrate Area Offshore Southwestern Taiwan.</title>
        <authorList>
            <person name="Zhang W.-L."/>
            <person name="Chen W.-C."/>
            <person name="Lai M.-C."/>
            <person name="Chen S.-C."/>
        </authorList>
    </citation>
    <scope>NUCLEOTIDE SEQUENCE [LARGE SCALE GENOMIC DNA]</scope>
    <source>
        <strain evidence="2 3">CWC-04</strain>
    </source>
</reference>
<dbReference type="EMBL" id="PGCK01000012">
    <property type="protein sequence ID" value="MCD1295986.1"/>
    <property type="molecule type" value="Genomic_DNA"/>
</dbReference>
<comment type="caution">
    <text evidence="2">The sequence shown here is derived from an EMBL/GenBank/DDBJ whole genome shotgun (WGS) entry which is preliminary data.</text>
</comment>
<sequence>MGKTGSIEWVQIRGRKGQMRLVPKGDSQANKPGPGQRYDSRGFVRRVLSRTKKNVLGVKSKSKK</sequence>
<dbReference type="RefSeq" id="WP_230742846.1">
    <property type="nucleotide sequence ID" value="NZ_PGCK01000012.1"/>
</dbReference>
<evidence type="ECO:0000313" key="3">
    <source>
        <dbReference type="Proteomes" id="UP001320159"/>
    </source>
</evidence>
<protein>
    <recommendedName>
        <fullName evidence="4">DUF5350 family protein</fullName>
    </recommendedName>
</protein>
<evidence type="ECO:0008006" key="4">
    <source>
        <dbReference type="Google" id="ProtNLM"/>
    </source>
</evidence>
<accession>A0AAP2RFS1</accession>
<evidence type="ECO:0000256" key="1">
    <source>
        <dbReference type="SAM" id="MobiDB-lite"/>
    </source>
</evidence>
<dbReference type="Pfam" id="PF17299">
    <property type="entry name" value="DUF5350"/>
    <property type="match status" value="1"/>
</dbReference>
<dbReference type="InterPro" id="IPR035258">
    <property type="entry name" value="DUF5350"/>
</dbReference>